<evidence type="ECO:0000259" key="2">
    <source>
        <dbReference type="Pfam" id="PF20151"/>
    </source>
</evidence>
<feature type="transmembrane region" description="Helical" evidence="1">
    <location>
        <begin position="63"/>
        <end position="84"/>
    </location>
</feature>
<dbReference type="AlphaFoldDB" id="A0A0C9V3F0"/>
<keyword evidence="1" id="KW-1133">Transmembrane helix</keyword>
<reference evidence="3 4" key="1">
    <citation type="submission" date="2014-06" db="EMBL/GenBank/DDBJ databases">
        <title>Evolutionary Origins and Diversification of the Mycorrhizal Mutualists.</title>
        <authorList>
            <consortium name="DOE Joint Genome Institute"/>
            <consortium name="Mycorrhizal Genomics Consortium"/>
            <person name="Kohler A."/>
            <person name="Kuo A."/>
            <person name="Nagy L.G."/>
            <person name="Floudas D."/>
            <person name="Copeland A."/>
            <person name="Barry K.W."/>
            <person name="Cichocki N."/>
            <person name="Veneault-Fourrey C."/>
            <person name="LaButti K."/>
            <person name="Lindquist E.A."/>
            <person name="Lipzen A."/>
            <person name="Lundell T."/>
            <person name="Morin E."/>
            <person name="Murat C."/>
            <person name="Riley R."/>
            <person name="Ohm R."/>
            <person name="Sun H."/>
            <person name="Tunlid A."/>
            <person name="Henrissat B."/>
            <person name="Grigoriev I.V."/>
            <person name="Hibbett D.S."/>
            <person name="Martin F."/>
        </authorList>
    </citation>
    <scope>NUCLEOTIDE SEQUENCE [LARGE SCALE GENOMIC DNA]</scope>
    <source>
        <strain evidence="3 4">SS14</strain>
    </source>
</reference>
<feature type="transmembrane region" description="Helical" evidence="1">
    <location>
        <begin position="96"/>
        <end position="118"/>
    </location>
</feature>
<evidence type="ECO:0000313" key="3">
    <source>
        <dbReference type="EMBL" id="KIJ31981.1"/>
    </source>
</evidence>
<dbReference type="OrthoDB" id="2952413at2759"/>
<keyword evidence="1" id="KW-0472">Membrane</keyword>
<dbReference type="EMBL" id="KN837233">
    <property type="protein sequence ID" value="KIJ31981.1"/>
    <property type="molecule type" value="Genomic_DNA"/>
</dbReference>
<dbReference type="InterPro" id="IPR045340">
    <property type="entry name" value="DUF6533"/>
</dbReference>
<feature type="transmembrane region" description="Helical" evidence="1">
    <location>
        <begin position="130"/>
        <end position="150"/>
    </location>
</feature>
<dbReference type="HOGENOM" id="CLU_035509_9_1_1"/>
<keyword evidence="4" id="KW-1185">Reference proteome</keyword>
<feature type="transmembrane region" description="Helical" evidence="1">
    <location>
        <begin position="185"/>
        <end position="204"/>
    </location>
</feature>
<organism evidence="3 4">
    <name type="scientific">Sphaerobolus stellatus (strain SS14)</name>
    <dbReference type="NCBI Taxonomy" id="990650"/>
    <lineage>
        <taxon>Eukaryota</taxon>
        <taxon>Fungi</taxon>
        <taxon>Dikarya</taxon>
        <taxon>Basidiomycota</taxon>
        <taxon>Agaricomycotina</taxon>
        <taxon>Agaricomycetes</taxon>
        <taxon>Phallomycetidae</taxon>
        <taxon>Geastrales</taxon>
        <taxon>Sphaerobolaceae</taxon>
        <taxon>Sphaerobolus</taxon>
    </lineage>
</organism>
<feature type="domain" description="DUF6533" evidence="2">
    <location>
        <begin position="29"/>
        <end position="73"/>
    </location>
</feature>
<accession>A0A0C9V3F0</accession>
<proteinExistence type="predicted"/>
<keyword evidence="1" id="KW-0812">Transmembrane</keyword>
<dbReference type="Proteomes" id="UP000054279">
    <property type="component" value="Unassembled WGS sequence"/>
</dbReference>
<evidence type="ECO:0000256" key="1">
    <source>
        <dbReference type="SAM" id="Phobius"/>
    </source>
</evidence>
<evidence type="ECO:0000313" key="4">
    <source>
        <dbReference type="Proteomes" id="UP000054279"/>
    </source>
</evidence>
<protein>
    <recommendedName>
        <fullName evidence="2">DUF6533 domain-containing protein</fullName>
    </recommendedName>
</protein>
<name>A0A0C9V3F0_SPHS4</name>
<dbReference type="Pfam" id="PF20151">
    <property type="entry name" value="DUF6533"/>
    <property type="match status" value="1"/>
</dbReference>
<gene>
    <name evidence="3" type="ORF">M422DRAFT_783643</name>
</gene>
<sequence length="244" mass="27750">MSSAASEGLIEQLFAYELNAIRQLQAANYVTVSALCFVMWDTCLNIPREVQYIWKSSWSFPKFLYLLIRYYPVVCLLLMATVNTTLGDKHNVCISYMWWLCATTPQIMIIGANSILLLRIHALYGRNRKLLIALLFCVGVELGLEFYAGIKAAILATKNIIEAPAGIPLSGCLIVSNPFTFQFTLFAWIPCIFNALTFFLLTAYKFYEKVIAESQDSWRSLGRKDISPVLIAFVRDGTIFFFLW</sequence>